<evidence type="ECO:0000313" key="1">
    <source>
        <dbReference type="EMBL" id="EWS76118.1"/>
    </source>
</evidence>
<protein>
    <submittedName>
        <fullName evidence="1">Uncharacterized protein</fullName>
    </submittedName>
</protein>
<dbReference type="KEGG" id="tet:TTHERM_000263693"/>
<dbReference type="RefSeq" id="XP_012651358.1">
    <property type="nucleotide sequence ID" value="XM_012795904.1"/>
</dbReference>
<organism evidence="1 2">
    <name type="scientific">Tetrahymena thermophila (strain SB210)</name>
    <dbReference type="NCBI Taxonomy" id="312017"/>
    <lineage>
        <taxon>Eukaryota</taxon>
        <taxon>Sar</taxon>
        <taxon>Alveolata</taxon>
        <taxon>Ciliophora</taxon>
        <taxon>Intramacronucleata</taxon>
        <taxon>Oligohymenophorea</taxon>
        <taxon>Hymenostomatida</taxon>
        <taxon>Tetrahymenina</taxon>
        <taxon>Tetrahymenidae</taxon>
        <taxon>Tetrahymena</taxon>
    </lineage>
</organism>
<accession>W7XGJ5</accession>
<dbReference type="GeneID" id="24438092"/>
<reference evidence="2" key="1">
    <citation type="journal article" date="2006" name="PLoS Biol.">
        <title>Macronuclear genome sequence of the ciliate Tetrahymena thermophila, a model eukaryote.</title>
        <authorList>
            <person name="Eisen J.A."/>
            <person name="Coyne R.S."/>
            <person name="Wu M."/>
            <person name="Wu D."/>
            <person name="Thiagarajan M."/>
            <person name="Wortman J.R."/>
            <person name="Badger J.H."/>
            <person name="Ren Q."/>
            <person name="Amedeo P."/>
            <person name="Jones K.M."/>
            <person name="Tallon L.J."/>
            <person name="Delcher A.L."/>
            <person name="Salzberg S.L."/>
            <person name="Silva J.C."/>
            <person name="Haas B.J."/>
            <person name="Majoros W.H."/>
            <person name="Farzad M."/>
            <person name="Carlton J.M."/>
            <person name="Smith R.K. Jr."/>
            <person name="Garg J."/>
            <person name="Pearlman R.E."/>
            <person name="Karrer K.M."/>
            <person name="Sun L."/>
            <person name="Manning G."/>
            <person name="Elde N.C."/>
            <person name="Turkewitz A.P."/>
            <person name="Asai D.J."/>
            <person name="Wilkes D.E."/>
            <person name="Wang Y."/>
            <person name="Cai H."/>
            <person name="Collins K."/>
            <person name="Stewart B.A."/>
            <person name="Lee S.R."/>
            <person name="Wilamowska K."/>
            <person name="Weinberg Z."/>
            <person name="Ruzzo W.L."/>
            <person name="Wloga D."/>
            <person name="Gaertig J."/>
            <person name="Frankel J."/>
            <person name="Tsao C.-C."/>
            <person name="Gorovsky M.A."/>
            <person name="Keeling P.J."/>
            <person name="Waller R.F."/>
            <person name="Patron N.J."/>
            <person name="Cherry J.M."/>
            <person name="Stover N.A."/>
            <person name="Krieger C.J."/>
            <person name="del Toro C."/>
            <person name="Ryder H.F."/>
            <person name="Williamson S.C."/>
            <person name="Barbeau R.A."/>
            <person name="Hamilton E.P."/>
            <person name="Orias E."/>
        </authorList>
    </citation>
    <scope>NUCLEOTIDE SEQUENCE [LARGE SCALE GENOMIC DNA]</scope>
    <source>
        <strain evidence="2">SB210</strain>
    </source>
</reference>
<dbReference type="EMBL" id="GG662830">
    <property type="protein sequence ID" value="EWS76118.1"/>
    <property type="molecule type" value="Genomic_DNA"/>
</dbReference>
<proteinExistence type="predicted"/>
<keyword evidence="2" id="KW-1185">Reference proteome</keyword>
<evidence type="ECO:0000313" key="2">
    <source>
        <dbReference type="Proteomes" id="UP000009168"/>
    </source>
</evidence>
<dbReference type="Proteomes" id="UP000009168">
    <property type="component" value="Unassembled WGS sequence"/>
</dbReference>
<dbReference type="InParanoid" id="W7XGJ5"/>
<sequence>MILTLICDRITNIRNTIIYKPFLTPCNFSKAYKINTIIYLNRLAQNLFQIKTQFKIITLAASIVVFKQEDSLSSMLIHQNKFLCSPFAYRLVSLLRQYSNFCLLTEKRYELKKDYFIQIKLTYFSQKWKKTLIN</sequence>
<gene>
    <name evidence="1" type="ORF">TTHERM_000263693</name>
</gene>
<dbReference type="AlphaFoldDB" id="W7XGJ5"/>
<name>W7XGJ5_TETTS</name>